<feature type="signal peptide" evidence="1">
    <location>
        <begin position="1"/>
        <end position="23"/>
    </location>
</feature>
<keyword evidence="1" id="KW-0732">Signal</keyword>
<feature type="chain" id="PRO_5047122706" description="Lipoprotein with Yx(FWY)xxD motif" evidence="1">
    <location>
        <begin position="24"/>
        <end position="277"/>
    </location>
</feature>
<accession>A0ABP8NLG3</accession>
<gene>
    <name evidence="2" type="ORF">GCM10023189_55000</name>
</gene>
<reference evidence="3" key="1">
    <citation type="journal article" date="2019" name="Int. J. Syst. Evol. Microbiol.">
        <title>The Global Catalogue of Microorganisms (GCM) 10K type strain sequencing project: providing services to taxonomists for standard genome sequencing and annotation.</title>
        <authorList>
            <consortium name="The Broad Institute Genomics Platform"/>
            <consortium name="The Broad Institute Genome Sequencing Center for Infectious Disease"/>
            <person name="Wu L."/>
            <person name="Ma J."/>
        </authorList>
    </citation>
    <scope>NUCLEOTIDE SEQUENCE [LARGE SCALE GENOMIC DNA]</scope>
    <source>
        <strain evidence="3">JCM 17927</strain>
    </source>
</reference>
<proteinExistence type="predicted"/>
<sequence length="277" mass="30094">MITFTHLSRVLVAVTLVAAAVVACNNGDTTTPQPDVALGSTTLGNVLVGENGRTLYFFSADADGNSACAGACKDTWPVFYKENLRLSSGLDAADFTTLTRPDGTKQTAYKGWPLYYYQSDTQAGDIKGENVSGVWFVAKPDYSIMIARGQLKGHDGKTYTSTYQEGTGNTLYFVDGLGRTIYGFVNDKKNSNNFTKADFTNNSVWPLVEDALKQVPSTVDKSLFGTIQVAGHNQLTFKGWPLYYFGQDNNQRGSTKGVSFPKPGVWPVVNKDTPEAP</sequence>
<dbReference type="PANTHER" id="PTHR39335:SF1">
    <property type="entry name" value="BLL4220 PROTEIN"/>
    <property type="match status" value="1"/>
</dbReference>
<evidence type="ECO:0000313" key="2">
    <source>
        <dbReference type="EMBL" id="GAA4468896.1"/>
    </source>
</evidence>
<comment type="caution">
    <text evidence="2">The sequence shown here is derived from an EMBL/GenBank/DDBJ whole genome shotgun (WGS) entry which is preliminary data.</text>
</comment>
<dbReference type="InterPro" id="IPR005297">
    <property type="entry name" value="Lipoprotein_repeat"/>
</dbReference>
<dbReference type="RefSeq" id="WP_345249225.1">
    <property type="nucleotide sequence ID" value="NZ_BAABHD010000083.1"/>
</dbReference>
<dbReference type="Pfam" id="PF03640">
    <property type="entry name" value="Lipoprotein_15"/>
    <property type="match status" value="3"/>
</dbReference>
<keyword evidence="3" id="KW-1185">Reference proteome</keyword>
<evidence type="ECO:0000313" key="3">
    <source>
        <dbReference type="Proteomes" id="UP001501175"/>
    </source>
</evidence>
<protein>
    <recommendedName>
        <fullName evidence="4">Lipoprotein with Yx(FWY)xxD motif</fullName>
    </recommendedName>
</protein>
<name>A0ABP8NLG3_9BACT</name>
<dbReference type="EMBL" id="BAABHD010000083">
    <property type="protein sequence ID" value="GAA4468896.1"/>
    <property type="molecule type" value="Genomic_DNA"/>
</dbReference>
<evidence type="ECO:0000256" key="1">
    <source>
        <dbReference type="SAM" id="SignalP"/>
    </source>
</evidence>
<organism evidence="2 3">
    <name type="scientific">Nibrella saemangeumensis</name>
    <dbReference type="NCBI Taxonomy" id="1084526"/>
    <lineage>
        <taxon>Bacteria</taxon>
        <taxon>Pseudomonadati</taxon>
        <taxon>Bacteroidota</taxon>
        <taxon>Cytophagia</taxon>
        <taxon>Cytophagales</taxon>
        <taxon>Spirosomataceae</taxon>
        <taxon>Nibrella</taxon>
    </lineage>
</organism>
<dbReference type="PANTHER" id="PTHR39335">
    <property type="entry name" value="BLL4220 PROTEIN"/>
    <property type="match status" value="1"/>
</dbReference>
<evidence type="ECO:0008006" key="4">
    <source>
        <dbReference type="Google" id="ProtNLM"/>
    </source>
</evidence>
<dbReference type="Proteomes" id="UP001501175">
    <property type="component" value="Unassembled WGS sequence"/>
</dbReference>